<evidence type="ECO:0000256" key="2">
    <source>
        <dbReference type="PROSITE-ProRule" id="PRU00497"/>
    </source>
</evidence>
<feature type="signal peptide" evidence="4">
    <location>
        <begin position="1"/>
        <end position="18"/>
    </location>
</feature>
<dbReference type="InterPro" id="IPR000618">
    <property type="entry name" value="Insect_cuticle"/>
</dbReference>
<evidence type="ECO:0000256" key="3">
    <source>
        <dbReference type="SAM" id="MobiDB-lite"/>
    </source>
</evidence>
<name>A0ABQ8TWA4_PERAM</name>
<keyword evidence="1 2" id="KW-0193">Cuticle</keyword>
<evidence type="ECO:0000313" key="6">
    <source>
        <dbReference type="Proteomes" id="UP001148838"/>
    </source>
</evidence>
<keyword evidence="4" id="KW-0732">Signal</keyword>
<sequence>MTPAILLTFLCSFETSDGVKVEQSGYIKPGTAPRSGLASTGDGSDDGAGDIQVIQGSFSYTAPDGTPINLKYVADETGFHPEGSHLPTPPPIPEAIQRSLSVLPDTSSSDSS</sequence>
<protein>
    <submittedName>
        <fullName evidence="5">Uncharacterized protein</fullName>
    </submittedName>
</protein>
<evidence type="ECO:0000256" key="1">
    <source>
        <dbReference type="ARBA" id="ARBA00022460"/>
    </source>
</evidence>
<dbReference type="PANTHER" id="PTHR10380:SF173">
    <property type="entry name" value="CUTICULAR PROTEIN 47EF, ISOFORM C-RELATED"/>
    <property type="match status" value="1"/>
</dbReference>
<evidence type="ECO:0000313" key="5">
    <source>
        <dbReference type="EMBL" id="KAJ4449565.1"/>
    </source>
</evidence>
<reference evidence="5 6" key="1">
    <citation type="journal article" date="2022" name="Allergy">
        <title>Genome assembly and annotation of Periplaneta americana reveal a comprehensive cockroach allergen profile.</title>
        <authorList>
            <person name="Wang L."/>
            <person name="Xiong Q."/>
            <person name="Saelim N."/>
            <person name="Wang L."/>
            <person name="Nong W."/>
            <person name="Wan A.T."/>
            <person name="Shi M."/>
            <person name="Liu X."/>
            <person name="Cao Q."/>
            <person name="Hui J.H.L."/>
            <person name="Sookrung N."/>
            <person name="Leung T.F."/>
            <person name="Tungtrongchitr A."/>
            <person name="Tsui S.K.W."/>
        </authorList>
    </citation>
    <scope>NUCLEOTIDE SEQUENCE [LARGE SCALE GENOMIC DNA]</scope>
    <source>
        <strain evidence="5">PWHHKU_190912</strain>
    </source>
</reference>
<accession>A0ABQ8TWA4</accession>
<proteinExistence type="predicted"/>
<dbReference type="InterPro" id="IPR031311">
    <property type="entry name" value="CHIT_BIND_RR_consensus"/>
</dbReference>
<feature type="region of interest" description="Disordered" evidence="3">
    <location>
        <begin position="24"/>
        <end position="51"/>
    </location>
</feature>
<dbReference type="Pfam" id="PF00379">
    <property type="entry name" value="Chitin_bind_4"/>
    <property type="match status" value="1"/>
</dbReference>
<keyword evidence="6" id="KW-1185">Reference proteome</keyword>
<dbReference type="EMBL" id="JAJSOF020000003">
    <property type="protein sequence ID" value="KAJ4449565.1"/>
    <property type="molecule type" value="Genomic_DNA"/>
</dbReference>
<dbReference type="Proteomes" id="UP001148838">
    <property type="component" value="Unassembled WGS sequence"/>
</dbReference>
<feature type="chain" id="PRO_5047053136" evidence="4">
    <location>
        <begin position="19"/>
        <end position="112"/>
    </location>
</feature>
<dbReference type="InterPro" id="IPR050468">
    <property type="entry name" value="Cuticle_Struct_Prot"/>
</dbReference>
<comment type="caution">
    <text evidence="5">The sequence shown here is derived from an EMBL/GenBank/DDBJ whole genome shotgun (WGS) entry which is preliminary data.</text>
</comment>
<gene>
    <name evidence="5" type="ORF">ANN_00967</name>
</gene>
<dbReference type="PROSITE" id="PS51155">
    <property type="entry name" value="CHIT_BIND_RR_2"/>
    <property type="match status" value="1"/>
</dbReference>
<evidence type="ECO:0000256" key="4">
    <source>
        <dbReference type="SAM" id="SignalP"/>
    </source>
</evidence>
<organism evidence="5 6">
    <name type="scientific">Periplaneta americana</name>
    <name type="common">American cockroach</name>
    <name type="synonym">Blatta americana</name>
    <dbReference type="NCBI Taxonomy" id="6978"/>
    <lineage>
        <taxon>Eukaryota</taxon>
        <taxon>Metazoa</taxon>
        <taxon>Ecdysozoa</taxon>
        <taxon>Arthropoda</taxon>
        <taxon>Hexapoda</taxon>
        <taxon>Insecta</taxon>
        <taxon>Pterygota</taxon>
        <taxon>Neoptera</taxon>
        <taxon>Polyneoptera</taxon>
        <taxon>Dictyoptera</taxon>
        <taxon>Blattodea</taxon>
        <taxon>Blattoidea</taxon>
        <taxon>Blattidae</taxon>
        <taxon>Blattinae</taxon>
        <taxon>Periplaneta</taxon>
    </lineage>
</organism>
<dbReference type="PROSITE" id="PS00233">
    <property type="entry name" value="CHIT_BIND_RR_1"/>
    <property type="match status" value="1"/>
</dbReference>
<dbReference type="PANTHER" id="PTHR10380">
    <property type="entry name" value="CUTICLE PROTEIN"/>
    <property type="match status" value="1"/>
</dbReference>